<evidence type="ECO:0000256" key="8">
    <source>
        <dbReference type="RuleBase" id="RU003755"/>
    </source>
</evidence>
<feature type="transmembrane region" description="Helical" evidence="9">
    <location>
        <begin position="338"/>
        <end position="360"/>
    </location>
</feature>
<reference evidence="11 12" key="1">
    <citation type="submission" date="2016-08" db="EMBL/GenBank/DDBJ databases">
        <title>Complete genome sequence of Acinetobacter baylyi strain GFJ2.</title>
        <authorList>
            <person name="Tabata M."/>
            <person name="Kuboki S."/>
            <person name="Gibu N."/>
            <person name="Kinouchi Y."/>
            <person name="Vangnai A."/>
            <person name="Kasai D."/>
            <person name="Fukuda M."/>
        </authorList>
    </citation>
    <scope>NUCLEOTIDE SEQUENCE [LARGE SCALE GENOMIC DNA]</scope>
    <source>
        <strain evidence="11 12">GFJ2</strain>
    </source>
</reference>
<evidence type="ECO:0000259" key="10">
    <source>
        <dbReference type="PROSITE" id="PS50850"/>
    </source>
</evidence>
<dbReference type="PROSITE" id="PS01022">
    <property type="entry name" value="PTR2_1"/>
    <property type="match status" value="1"/>
</dbReference>
<dbReference type="AlphaFoldDB" id="A0A1P8EK53"/>
<evidence type="ECO:0000256" key="5">
    <source>
        <dbReference type="ARBA" id="ARBA00022856"/>
    </source>
</evidence>
<keyword evidence="4 8" id="KW-0812">Transmembrane</keyword>
<feature type="transmembrane region" description="Helical" evidence="9">
    <location>
        <begin position="475"/>
        <end position="493"/>
    </location>
</feature>
<feature type="transmembrane region" description="Helical" evidence="9">
    <location>
        <begin position="294"/>
        <end position="311"/>
    </location>
</feature>
<protein>
    <submittedName>
        <fullName evidence="11">MFS transporter</fullName>
    </submittedName>
</protein>
<dbReference type="PROSITE" id="PS50850">
    <property type="entry name" value="MFS"/>
    <property type="match status" value="1"/>
</dbReference>
<evidence type="ECO:0000313" key="12">
    <source>
        <dbReference type="Proteomes" id="UP000185674"/>
    </source>
</evidence>
<keyword evidence="3" id="KW-1003">Cell membrane</keyword>
<dbReference type="KEGG" id="asol:BEN76_11395"/>
<keyword evidence="5" id="KW-0653">Protein transport</keyword>
<evidence type="ECO:0000313" key="11">
    <source>
        <dbReference type="EMBL" id="APV36587.1"/>
    </source>
</evidence>
<dbReference type="InterPro" id="IPR050171">
    <property type="entry name" value="MFS_Transporters"/>
</dbReference>
<dbReference type="Gene3D" id="1.20.1250.20">
    <property type="entry name" value="MFS general substrate transporter like domains"/>
    <property type="match status" value="1"/>
</dbReference>
<dbReference type="PROSITE" id="PS01023">
    <property type="entry name" value="PTR2_2"/>
    <property type="match status" value="1"/>
</dbReference>
<dbReference type="Proteomes" id="UP000185674">
    <property type="component" value="Chromosome"/>
</dbReference>
<dbReference type="EMBL" id="CP016896">
    <property type="protein sequence ID" value="APV36587.1"/>
    <property type="molecule type" value="Genomic_DNA"/>
</dbReference>
<dbReference type="Pfam" id="PF00854">
    <property type="entry name" value="PTR2"/>
    <property type="match status" value="1"/>
</dbReference>
<dbReference type="GO" id="GO:0005886">
    <property type="term" value="C:plasma membrane"/>
    <property type="evidence" value="ECO:0007669"/>
    <property type="project" value="UniProtKB-SubCell"/>
</dbReference>
<feature type="transmembrane region" description="Helical" evidence="9">
    <location>
        <begin position="406"/>
        <end position="430"/>
    </location>
</feature>
<comment type="similarity">
    <text evidence="8">Belongs to the major facilitator superfamily. Proton-dependent oligopeptide transporter (POT/PTR) (TC 2.A.17) family.</text>
</comment>
<keyword evidence="7 9" id="KW-0472">Membrane</keyword>
<keyword evidence="6 9" id="KW-1133">Transmembrane helix</keyword>
<evidence type="ECO:0000256" key="7">
    <source>
        <dbReference type="ARBA" id="ARBA00023136"/>
    </source>
</evidence>
<dbReference type="PANTHER" id="PTHR23517:SF15">
    <property type="entry name" value="PROTON-DEPENDENT OLIGOPEPTIDE FAMILY TRANSPORT PROTEIN"/>
    <property type="match status" value="1"/>
</dbReference>
<dbReference type="GO" id="GO:1904680">
    <property type="term" value="F:peptide transmembrane transporter activity"/>
    <property type="evidence" value="ECO:0007669"/>
    <property type="project" value="InterPro"/>
</dbReference>
<evidence type="ECO:0000256" key="3">
    <source>
        <dbReference type="ARBA" id="ARBA00022475"/>
    </source>
</evidence>
<evidence type="ECO:0000256" key="1">
    <source>
        <dbReference type="ARBA" id="ARBA00004651"/>
    </source>
</evidence>
<feature type="transmembrane region" description="Helical" evidence="9">
    <location>
        <begin position="262"/>
        <end position="282"/>
    </location>
</feature>
<sequence length="510" mass="56902">MTKDETKRLDRGFLGHPKPLQGLFLTELWERFSYYGIRPLLILYMSAMVTQGGLGLERTDAAAIVGLFAGCIYLFTLVGGWLSDHWLGQERAVWYGSVIIALGHLSIALTAWFSTVFFYLGLVLLVIGSGLFKTCISVIVGTLYQAQDQRRDAGFSIFYMGINLGAFLAPLVTGLLLQRYGWHVGFGIGGIGMLISLLIFRCLAMPQVRQLNQNMPVQSSVLRDPAKIRKIKQGLSLVAVLLIAGFFSLYRGWIVIQPVAIVEYFALSILAIVTVYFAYLFLFHRLNRIEKTKLLICFILFLAATLFWAVFEQQPTSLNLFALDYTERHIGGFEIPVVWFQSINAIFIIIFAPLAAWLWITLARRQQEPGYLAKFSLALVFAAFGFLVMILAAQQVLHHGGLVSPFWLIGCLLFMTWGELCLSPVGLSAMTRLAPKGLSGQMMGIWFTATAMGNLVAGWIDGHVSGQQLHQLPPLFSKCVVILLIGAAVIALLRKPIQRLMQHQHEYQQG</sequence>
<accession>A0A1P8EK53</accession>
<comment type="subcellular location">
    <subcellularLocation>
        <location evidence="1">Cell membrane</location>
        <topology evidence="1">Multi-pass membrane protein</topology>
    </subcellularLocation>
    <subcellularLocation>
        <location evidence="8">Membrane</location>
        <topology evidence="8">Multi-pass membrane protein</topology>
    </subcellularLocation>
</comment>
<feature type="transmembrane region" description="Helical" evidence="9">
    <location>
        <begin position="183"/>
        <end position="204"/>
    </location>
</feature>
<dbReference type="NCBIfam" id="TIGR00924">
    <property type="entry name" value="yjdL_sub1_fam"/>
    <property type="match status" value="1"/>
</dbReference>
<proteinExistence type="inferred from homology"/>
<feature type="transmembrane region" description="Helical" evidence="9">
    <location>
        <begin position="94"/>
        <end position="113"/>
    </location>
</feature>
<dbReference type="InterPro" id="IPR005279">
    <property type="entry name" value="Dipep/tripep_permease"/>
</dbReference>
<feature type="transmembrane region" description="Helical" evidence="9">
    <location>
        <begin position="372"/>
        <end position="394"/>
    </location>
</feature>
<dbReference type="eggNOG" id="COG3104">
    <property type="taxonomic scope" value="Bacteria"/>
</dbReference>
<dbReference type="PANTHER" id="PTHR23517">
    <property type="entry name" value="RESISTANCE PROTEIN MDTM, PUTATIVE-RELATED-RELATED"/>
    <property type="match status" value="1"/>
</dbReference>
<feature type="transmembrane region" description="Helical" evidence="9">
    <location>
        <begin position="235"/>
        <end position="256"/>
    </location>
</feature>
<dbReference type="RefSeq" id="WP_076033093.1">
    <property type="nucleotide sequence ID" value="NZ_CP016896.1"/>
</dbReference>
<dbReference type="InterPro" id="IPR020846">
    <property type="entry name" value="MFS_dom"/>
</dbReference>
<evidence type="ECO:0000256" key="2">
    <source>
        <dbReference type="ARBA" id="ARBA00022448"/>
    </source>
</evidence>
<dbReference type="SUPFAM" id="SSF103473">
    <property type="entry name" value="MFS general substrate transporter"/>
    <property type="match status" value="2"/>
</dbReference>
<evidence type="ECO:0000256" key="9">
    <source>
        <dbReference type="SAM" id="Phobius"/>
    </source>
</evidence>
<feature type="transmembrane region" description="Helical" evidence="9">
    <location>
        <begin position="119"/>
        <end position="144"/>
    </location>
</feature>
<dbReference type="CDD" id="cd17346">
    <property type="entry name" value="MFS_DtpA_like"/>
    <property type="match status" value="1"/>
</dbReference>
<dbReference type="STRING" id="487316.BEN76_11395"/>
<feature type="domain" description="Major facilitator superfamily (MFS) profile" evidence="10">
    <location>
        <begin position="19"/>
        <end position="498"/>
    </location>
</feature>
<dbReference type="InterPro" id="IPR018456">
    <property type="entry name" value="PTR2_symporter_CS"/>
</dbReference>
<evidence type="ECO:0000256" key="6">
    <source>
        <dbReference type="ARBA" id="ARBA00022989"/>
    </source>
</evidence>
<name>A0A1P8EK53_9GAMM</name>
<dbReference type="GO" id="GO:0006857">
    <property type="term" value="P:oligopeptide transport"/>
    <property type="evidence" value="ECO:0007669"/>
    <property type="project" value="InterPro"/>
</dbReference>
<organism evidence="11 12">
    <name type="scientific">Acinetobacter soli</name>
    <dbReference type="NCBI Taxonomy" id="487316"/>
    <lineage>
        <taxon>Bacteria</taxon>
        <taxon>Pseudomonadati</taxon>
        <taxon>Pseudomonadota</taxon>
        <taxon>Gammaproteobacteria</taxon>
        <taxon>Moraxellales</taxon>
        <taxon>Moraxellaceae</taxon>
        <taxon>Acinetobacter</taxon>
    </lineage>
</organism>
<feature type="transmembrane region" description="Helical" evidence="9">
    <location>
        <begin position="156"/>
        <end position="177"/>
    </location>
</feature>
<gene>
    <name evidence="11" type="ORF">BEN76_11395</name>
</gene>
<keyword evidence="5" id="KW-0571">Peptide transport</keyword>
<keyword evidence="2 8" id="KW-0813">Transport</keyword>
<feature type="transmembrane region" description="Helical" evidence="9">
    <location>
        <begin position="32"/>
        <end position="49"/>
    </location>
</feature>
<evidence type="ECO:0000256" key="4">
    <source>
        <dbReference type="ARBA" id="ARBA00022692"/>
    </source>
</evidence>
<dbReference type="InterPro" id="IPR000109">
    <property type="entry name" value="POT_fam"/>
</dbReference>
<feature type="transmembrane region" description="Helical" evidence="9">
    <location>
        <begin position="442"/>
        <end position="460"/>
    </location>
</feature>
<dbReference type="InterPro" id="IPR036259">
    <property type="entry name" value="MFS_trans_sf"/>
</dbReference>
<feature type="transmembrane region" description="Helical" evidence="9">
    <location>
        <begin position="61"/>
        <end position="82"/>
    </location>
</feature>